<dbReference type="PANTHER" id="PTHR10000">
    <property type="entry name" value="PHOSPHOSERINE PHOSPHATASE"/>
    <property type="match status" value="1"/>
</dbReference>
<gene>
    <name evidence="1" type="ORF">HMPREF9498_00662</name>
</gene>
<reference evidence="1 2" key="1">
    <citation type="submission" date="2010-07" db="EMBL/GenBank/DDBJ databases">
        <authorList>
            <person name="Sid Ahmed O."/>
        </authorList>
    </citation>
    <scope>NUCLEOTIDE SEQUENCE [LARGE SCALE GENOMIC DNA]</scope>
    <source>
        <strain evidence="1 2">TX4248</strain>
    </source>
</reference>
<dbReference type="PANTHER" id="PTHR10000:SF25">
    <property type="entry name" value="PHOSPHATASE YKRA-RELATED"/>
    <property type="match status" value="1"/>
</dbReference>
<dbReference type="InterPro" id="IPR036412">
    <property type="entry name" value="HAD-like_sf"/>
</dbReference>
<dbReference type="SUPFAM" id="SSF56784">
    <property type="entry name" value="HAD-like"/>
    <property type="match status" value="1"/>
</dbReference>
<dbReference type="Gene3D" id="3.40.50.1000">
    <property type="entry name" value="HAD superfamily/HAD-like"/>
    <property type="match status" value="1"/>
</dbReference>
<dbReference type="NCBIfam" id="TIGR00099">
    <property type="entry name" value="Cof-subfamily"/>
    <property type="match status" value="1"/>
</dbReference>
<dbReference type="RefSeq" id="WP_002363786.1">
    <property type="nucleotide sequence ID" value="NZ_GL454426.1"/>
</dbReference>
<comment type="caution">
    <text evidence="1">The sequence shown here is derived from an EMBL/GenBank/DDBJ whole genome shotgun (WGS) entry which is preliminary data.</text>
</comment>
<dbReference type="InterPro" id="IPR006379">
    <property type="entry name" value="HAD-SF_hydro_IIB"/>
</dbReference>
<dbReference type="GO" id="GO:0000287">
    <property type="term" value="F:magnesium ion binding"/>
    <property type="evidence" value="ECO:0007669"/>
    <property type="project" value="TreeGrafter"/>
</dbReference>
<dbReference type="Proteomes" id="UP000004846">
    <property type="component" value="Unassembled WGS sequence"/>
</dbReference>
<dbReference type="GO" id="GO:0005829">
    <property type="term" value="C:cytosol"/>
    <property type="evidence" value="ECO:0007669"/>
    <property type="project" value="TreeGrafter"/>
</dbReference>
<dbReference type="GeneID" id="60893645"/>
<dbReference type="NCBIfam" id="TIGR01484">
    <property type="entry name" value="HAD-SF-IIB"/>
    <property type="match status" value="1"/>
</dbReference>
<sequence length="259" mass="28810">MDKMKAITFFDLDGTLLDGTSQITPEITAAVAALKDNQILPLIATGRTLCEIQPIMKASGIDSAIVMNGQFIHYEGKTIYSDEFTTEECVSLHEHVKQRGHELAFYNERRIFCTGHTGTVKQAYDYIHSAVPEIDPTGYENDAVNMMLVLSQHGDDDEYYYERFPELTFYRNGPFSIDIVRKGVSKGSGVKNLFNTLGLNGIPTYAFGDGINDLALFEACDYGIAMGNAREELKEKATFISTKNTENGIVNGLKKFDLL</sequence>
<dbReference type="EMBL" id="AEBR01000020">
    <property type="protein sequence ID" value="EFM83666.1"/>
    <property type="molecule type" value="Genomic_DNA"/>
</dbReference>
<dbReference type="InterPro" id="IPR000150">
    <property type="entry name" value="Cof"/>
</dbReference>
<dbReference type="SFLD" id="SFLDS00003">
    <property type="entry name" value="Haloacid_Dehalogenase"/>
    <property type="match status" value="1"/>
</dbReference>
<dbReference type="GO" id="GO:0016791">
    <property type="term" value="F:phosphatase activity"/>
    <property type="evidence" value="ECO:0007669"/>
    <property type="project" value="TreeGrafter"/>
</dbReference>
<proteinExistence type="predicted"/>
<evidence type="ECO:0000313" key="1">
    <source>
        <dbReference type="EMBL" id="EFM83666.1"/>
    </source>
</evidence>
<protein>
    <submittedName>
        <fullName evidence="1">Cof-like hydrolase</fullName>
    </submittedName>
</protein>
<dbReference type="CDD" id="cd07517">
    <property type="entry name" value="HAD_HPP"/>
    <property type="match status" value="1"/>
</dbReference>
<dbReference type="HOGENOM" id="CLU_044146_7_0_9"/>
<evidence type="ECO:0000313" key="2">
    <source>
        <dbReference type="Proteomes" id="UP000004846"/>
    </source>
</evidence>
<keyword evidence="1" id="KW-0378">Hydrolase</keyword>
<accession>A0A125W8Y8</accession>
<dbReference type="Pfam" id="PF08282">
    <property type="entry name" value="Hydrolase_3"/>
    <property type="match status" value="1"/>
</dbReference>
<dbReference type="Gene3D" id="3.30.1240.10">
    <property type="match status" value="1"/>
</dbReference>
<dbReference type="SFLD" id="SFLDG01140">
    <property type="entry name" value="C2.B:_Phosphomannomutase_and_P"/>
    <property type="match status" value="1"/>
</dbReference>
<dbReference type="InterPro" id="IPR023214">
    <property type="entry name" value="HAD_sf"/>
</dbReference>
<dbReference type="AlphaFoldDB" id="A0A125W8Y8"/>
<organism evidence="1 2">
    <name type="scientific">Enterococcus faecalis TX4248</name>
    <dbReference type="NCBI Taxonomy" id="749495"/>
    <lineage>
        <taxon>Bacteria</taxon>
        <taxon>Bacillati</taxon>
        <taxon>Bacillota</taxon>
        <taxon>Bacilli</taxon>
        <taxon>Lactobacillales</taxon>
        <taxon>Enterococcaceae</taxon>
        <taxon>Enterococcus</taxon>
    </lineage>
</organism>
<name>A0A125W8Y8_ENTFL</name>